<dbReference type="AlphaFoldDB" id="A0AAV2GAC8"/>
<keyword evidence="3" id="KW-1185">Reference proteome</keyword>
<evidence type="ECO:0000313" key="2">
    <source>
        <dbReference type="EMBL" id="CAL1407658.1"/>
    </source>
</evidence>
<dbReference type="PANTHER" id="PTHR31964:SF125">
    <property type="entry name" value="OS05G0357525 PROTEIN"/>
    <property type="match status" value="1"/>
</dbReference>
<dbReference type="Pfam" id="PF00582">
    <property type="entry name" value="Usp"/>
    <property type="match status" value="1"/>
</dbReference>
<name>A0AAV2GAC8_9ROSI</name>
<dbReference type="EMBL" id="OZ034821">
    <property type="protein sequence ID" value="CAL1407658.1"/>
    <property type="molecule type" value="Genomic_DNA"/>
</dbReference>
<dbReference type="Proteomes" id="UP001497516">
    <property type="component" value="Chromosome 8"/>
</dbReference>
<accession>A0AAV2GAC8</accession>
<evidence type="ECO:0000313" key="3">
    <source>
        <dbReference type="Proteomes" id="UP001497516"/>
    </source>
</evidence>
<dbReference type="Gene3D" id="3.40.50.620">
    <property type="entry name" value="HUPs"/>
    <property type="match status" value="1"/>
</dbReference>
<dbReference type="InterPro" id="IPR006015">
    <property type="entry name" value="Universal_stress_UspA"/>
</dbReference>
<dbReference type="CDD" id="cd23659">
    <property type="entry name" value="USP_At3g01520-like"/>
    <property type="match status" value="1"/>
</dbReference>
<dbReference type="SUPFAM" id="SSF52402">
    <property type="entry name" value="Adenine nucleotide alpha hydrolases-like"/>
    <property type="match status" value="1"/>
</dbReference>
<dbReference type="InterPro" id="IPR006016">
    <property type="entry name" value="UspA"/>
</dbReference>
<dbReference type="PRINTS" id="PR01438">
    <property type="entry name" value="UNVRSLSTRESS"/>
</dbReference>
<reference evidence="2 3" key="1">
    <citation type="submission" date="2024-04" db="EMBL/GenBank/DDBJ databases">
        <authorList>
            <person name="Fracassetti M."/>
        </authorList>
    </citation>
    <scope>NUCLEOTIDE SEQUENCE [LARGE SCALE GENOMIC DNA]</scope>
</reference>
<sequence>MSTTETTASSPPPEHKKIFLAAVDESEESIHALSWFANKILPASSSSHQHRSTLVLLYVKPPPPLYFSPDGHVFSADVMAAMDKYRNDVAECVMVKAKRVCKEAAGDNDNGDYQVKVETMIENGDARDVICQVAEKLGVDVLVMGSHGYGPIKRAFLGSVSNHCAQNVKCPILIIKRPKSNKATTSDS</sequence>
<dbReference type="InterPro" id="IPR014729">
    <property type="entry name" value="Rossmann-like_a/b/a_fold"/>
</dbReference>
<dbReference type="PANTHER" id="PTHR31964">
    <property type="entry name" value="ADENINE NUCLEOTIDE ALPHA HYDROLASES-LIKE SUPERFAMILY PROTEIN"/>
    <property type="match status" value="1"/>
</dbReference>
<gene>
    <name evidence="2" type="ORF">LTRI10_LOCUS47312</name>
</gene>
<feature type="domain" description="UspA" evidence="1">
    <location>
        <begin position="18"/>
        <end position="176"/>
    </location>
</feature>
<evidence type="ECO:0000259" key="1">
    <source>
        <dbReference type="Pfam" id="PF00582"/>
    </source>
</evidence>
<protein>
    <recommendedName>
        <fullName evidence="1">UspA domain-containing protein</fullName>
    </recommendedName>
</protein>
<organism evidence="2 3">
    <name type="scientific">Linum trigynum</name>
    <dbReference type="NCBI Taxonomy" id="586398"/>
    <lineage>
        <taxon>Eukaryota</taxon>
        <taxon>Viridiplantae</taxon>
        <taxon>Streptophyta</taxon>
        <taxon>Embryophyta</taxon>
        <taxon>Tracheophyta</taxon>
        <taxon>Spermatophyta</taxon>
        <taxon>Magnoliopsida</taxon>
        <taxon>eudicotyledons</taxon>
        <taxon>Gunneridae</taxon>
        <taxon>Pentapetalae</taxon>
        <taxon>rosids</taxon>
        <taxon>fabids</taxon>
        <taxon>Malpighiales</taxon>
        <taxon>Linaceae</taxon>
        <taxon>Linum</taxon>
    </lineage>
</organism>
<proteinExistence type="predicted"/>